<reference evidence="4 5" key="1">
    <citation type="submission" date="2024-05" db="EMBL/GenBank/DDBJ databases">
        <authorList>
            <person name="Wallberg A."/>
        </authorList>
    </citation>
    <scope>NUCLEOTIDE SEQUENCE [LARGE SCALE GENOMIC DNA]</scope>
</reference>
<name>A0AAV2PXE3_MEGNR</name>
<dbReference type="Gene3D" id="3.40.50.300">
    <property type="entry name" value="P-loop containing nucleotide triphosphate hydrolases"/>
    <property type="match status" value="1"/>
</dbReference>
<proteinExistence type="inferred from homology"/>
<dbReference type="InterPro" id="IPR027417">
    <property type="entry name" value="P-loop_NTPase"/>
</dbReference>
<dbReference type="AlphaFoldDB" id="A0AAV2PXE3"/>
<comment type="similarity">
    <text evidence="1">Belongs to the sulfotransferase 1 family.</text>
</comment>
<evidence type="ECO:0000313" key="4">
    <source>
        <dbReference type="EMBL" id="CAL4066230.1"/>
    </source>
</evidence>
<evidence type="ECO:0000313" key="5">
    <source>
        <dbReference type="Proteomes" id="UP001497623"/>
    </source>
</evidence>
<keyword evidence="2" id="KW-0808">Transferase</keyword>
<sequence>MPQRKMILASGHHVVPMDEEELQKRVADHTGEVNGMIRLEPGGWLYPKSFPKLADHLYHFKWKPSDVVVMTWPKCGTTWTQEIIWTMRNNPNLDNPHANVKLITRVPFLDLDMNQYGLTFEQPGLRILLDELVDLWKSWPSAGLRFLKVAKNKIRHPHKGPHILITEVLPEPRTIKTHLPFSLFSPELLNTAKVVFVARNPKDVIVSFHHHMRLFKGHGYKGSFEDYVKYFVDDNLLYGPYWLMLKEAWEKRSHPNLHFIFYEDLKADIMKELNKLNDFIGANLNDTQLKNVAEWTSFSAMKKRNIEESKNIEDIAYNKDVMKNDGGFVRKGKTGDWKEKFTPELETLVDEWTKTHLGDLGLEFKYSL</sequence>
<dbReference type="GO" id="GO:0008146">
    <property type="term" value="F:sulfotransferase activity"/>
    <property type="evidence" value="ECO:0007669"/>
    <property type="project" value="InterPro"/>
</dbReference>
<dbReference type="PANTHER" id="PTHR11783">
    <property type="entry name" value="SULFOTRANSFERASE SULT"/>
    <property type="match status" value="1"/>
</dbReference>
<dbReference type="InterPro" id="IPR000863">
    <property type="entry name" value="Sulfotransferase_dom"/>
</dbReference>
<feature type="domain" description="Sulfotransferase" evidence="3">
    <location>
        <begin position="64"/>
        <end position="361"/>
    </location>
</feature>
<evidence type="ECO:0000259" key="3">
    <source>
        <dbReference type="Pfam" id="PF00685"/>
    </source>
</evidence>
<comment type="caution">
    <text evidence="4">The sequence shown here is derived from an EMBL/GenBank/DDBJ whole genome shotgun (WGS) entry which is preliminary data.</text>
</comment>
<evidence type="ECO:0000256" key="2">
    <source>
        <dbReference type="ARBA" id="ARBA00022679"/>
    </source>
</evidence>
<organism evidence="4 5">
    <name type="scientific">Meganyctiphanes norvegica</name>
    <name type="common">Northern krill</name>
    <name type="synonym">Thysanopoda norvegica</name>
    <dbReference type="NCBI Taxonomy" id="48144"/>
    <lineage>
        <taxon>Eukaryota</taxon>
        <taxon>Metazoa</taxon>
        <taxon>Ecdysozoa</taxon>
        <taxon>Arthropoda</taxon>
        <taxon>Crustacea</taxon>
        <taxon>Multicrustacea</taxon>
        <taxon>Malacostraca</taxon>
        <taxon>Eumalacostraca</taxon>
        <taxon>Eucarida</taxon>
        <taxon>Euphausiacea</taxon>
        <taxon>Euphausiidae</taxon>
        <taxon>Meganyctiphanes</taxon>
    </lineage>
</organism>
<protein>
    <recommendedName>
        <fullName evidence="3">Sulfotransferase domain-containing protein</fullName>
    </recommendedName>
</protein>
<dbReference type="Proteomes" id="UP001497623">
    <property type="component" value="Unassembled WGS sequence"/>
</dbReference>
<keyword evidence="5" id="KW-1185">Reference proteome</keyword>
<evidence type="ECO:0000256" key="1">
    <source>
        <dbReference type="ARBA" id="ARBA00005771"/>
    </source>
</evidence>
<accession>A0AAV2PXE3</accession>
<dbReference type="EMBL" id="CAXKWB010002116">
    <property type="protein sequence ID" value="CAL4066230.1"/>
    <property type="molecule type" value="Genomic_DNA"/>
</dbReference>
<dbReference type="Pfam" id="PF00685">
    <property type="entry name" value="Sulfotransfer_1"/>
    <property type="match status" value="1"/>
</dbReference>
<dbReference type="SUPFAM" id="SSF52540">
    <property type="entry name" value="P-loop containing nucleoside triphosphate hydrolases"/>
    <property type="match status" value="1"/>
</dbReference>
<gene>
    <name evidence="4" type="ORF">MNOR_LOCUS5477</name>
</gene>